<keyword evidence="3" id="KW-1185">Reference proteome</keyword>
<organism evidence="2 3">
    <name type="scientific">Lithospermum erythrorhizon</name>
    <name type="common">Purple gromwell</name>
    <name type="synonym">Lithospermum officinale var. erythrorhizon</name>
    <dbReference type="NCBI Taxonomy" id="34254"/>
    <lineage>
        <taxon>Eukaryota</taxon>
        <taxon>Viridiplantae</taxon>
        <taxon>Streptophyta</taxon>
        <taxon>Embryophyta</taxon>
        <taxon>Tracheophyta</taxon>
        <taxon>Spermatophyta</taxon>
        <taxon>Magnoliopsida</taxon>
        <taxon>eudicotyledons</taxon>
        <taxon>Gunneridae</taxon>
        <taxon>Pentapetalae</taxon>
        <taxon>asterids</taxon>
        <taxon>lamiids</taxon>
        <taxon>Boraginales</taxon>
        <taxon>Boraginaceae</taxon>
        <taxon>Boraginoideae</taxon>
        <taxon>Lithospermeae</taxon>
        <taxon>Lithospermum</taxon>
    </lineage>
</organism>
<gene>
    <name evidence="2" type="ORF">LIER_37723</name>
</gene>
<proteinExistence type="predicted"/>
<accession>A0AAV3PQU5</accession>
<reference evidence="2 3" key="1">
    <citation type="submission" date="2024-01" db="EMBL/GenBank/DDBJ databases">
        <title>The complete chloroplast genome sequence of Lithospermum erythrorhizon: insights into the phylogenetic relationship among Boraginaceae species and the maternal lineages of purple gromwells.</title>
        <authorList>
            <person name="Okada T."/>
            <person name="Watanabe K."/>
        </authorList>
    </citation>
    <scope>NUCLEOTIDE SEQUENCE [LARGE SCALE GENOMIC DNA]</scope>
</reference>
<feature type="region of interest" description="Disordered" evidence="1">
    <location>
        <begin position="44"/>
        <end position="77"/>
    </location>
</feature>
<dbReference type="Proteomes" id="UP001454036">
    <property type="component" value="Unassembled WGS sequence"/>
</dbReference>
<evidence type="ECO:0000313" key="3">
    <source>
        <dbReference type="Proteomes" id="UP001454036"/>
    </source>
</evidence>
<comment type="caution">
    <text evidence="2">The sequence shown here is derived from an EMBL/GenBank/DDBJ whole genome shotgun (WGS) entry which is preliminary data.</text>
</comment>
<dbReference type="AlphaFoldDB" id="A0AAV3PQU5"/>
<dbReference type="EMBL" id="BAABME010018401">
    <property type="protein sequence ID" value="GAA0153698.1"/>
    <property type="molecule type" value="Genomic_DNA"/>
</dbReference>
<sequence>MANLGLGPQASYESSRLLPLLLVPWEMATLPCLNRPWTCMRNWPGNALGGSPGTGVKGSPPPVQQLSLGHGPTGSGP</sequence>
<evidence type="ECO:0000313" key="2">
    <source>
        <dbReference type="EMBL" id="GAA0153698.1"/>
    </source>
</evidence>
<evidence type="ECO:0000256" key="1">
    <source>
        <dbReference type="SAM" id="MobiDB-lite"/>
    </source>
</evidence>
<name>A0AAV3PQU5_LITER</name>
<protein>
    <submittedName>
        <fullName evidence="2">Uncharacterized protein</fullName>
    </submittedName>
</protein>
<feature type="compositionally biased region" description="Gly residues" evidence="1">
    <location>
        <begin position="47"/>
        <end position="56"/>
    </location>
</feature>